<dbReference type="EMBL" id="KE124412">
    <property type="protein sequence ID" value="EWC78635.1"/>
    <property type="molecule type" value="Genomic_DNA"/>
</dbReference>
<accession>W7JI40</accession>
<reference evidence="1 2" key="1">
    <citation type="submission" date="2013-02" db="EMBL/GenBank/DDBJ databases">
        <title>The Genome Sequence of Plasmodium falciparum UGT5.1.</title>
        <authorList>
            <consortium name="The Broad Institute Genome Sequencing Platform"/>
            <consortium name="The Broad Institute Genome Sequencing Center for Infectious Disease"/>
            <person name="Neafsey D."/>
            <person name="Cheeseman I."/>
            <person name="Volkman S."/>
            <person name="Adams J."/>
            <person name="Walker B."/>
            <person name="Young S.K."/>
            <person name="Zeng Q."/>
            <person name="Gargeya S."/>
            <person name="Fitzgerald M."/>
            <person name="Haas B."/>
            <person name="Abouelleil A."/>
            <person name="Alvarado L."/>
            <person name="Arachchi H.M."/>
            <person name="Berlin A.M."/>
            <person name="Chapman S.B."/>
            <person name="Dewar J."/>
            <person name="Goldberg J."/>
            <person name="Griggs A."/>
            <person name="Gujja S."/>
            <person name="Hansen M."/>
            <person name="Howarth C."/>
            <person name="Imamovic A."/>
            <person name="Larimer J."/>
            <person name="McCowan C."/>
            <person name="Murphy C."/>
            <person name="Neiman D."/>
            <person name="Pearson M."/>
            <person name="Priest M."/>
            <person name="Roberts A."/>
            <person name="Saif S."/>
            <person name="Shea T."/>
            <person name="Sisk P."/>
            <person name="Sykes S."/>
            <person name="Wortman J."/>
            <person name="Nusbaum C."/>
            <person name="Birren B."/>
        </authorList>
    </citation>
    <scope>NUCLEOTIDE SEQUENCE [LARGE SCALE GENOMIC DNA]</scope>
    <source>
        <strain evidence="1 2">UGT5.1</strain>
    </source>
</reference>
<organism evidence="1 2">
    <name type="scientific">Plasmodium falciparum UGT5.1</name>
    <dbReference type="NCBI Taxonomy" id="1237627"/>
    <lineage>
        <taxon>Eukaryota</taxon>
        <taxon>Sar</taxon>
        <taxon>Alveolata</taxon>
        <taxon>Apicomplexa</taxon>
        <taxon>Aconoidasida</taxon>
        <taxon>Haemosporida</taxon>
        <taxon>Plasmodiidae</taxon>
        <taxon>Plasmodium</taxon>
        <taxon>Plasmodium (Laverania)</taxon>
    </lineage>
</organism>
<proteinExistence type="predicted"/>
<name>W7JI40_PLAFA</name>
<gene>
    <name evidence="1" type="ORF">C923_00684</name>
</gene>
<evidence type="ECO:0000313" key="1">
    <source>
        <dbReference type="EMBL" id="EWC78635.1"/>
    </source>
</evidence>
<dbReference type="Proteomes" id="UP000030697">
    <property type="component" value="Unassembled WGS sequence"/>
</dbReference>
<sequence length="88" mass="9856">MKKRKMLLGSSKYWQLWNQGQNKNKSQLPKQSHIIVKMAMVICVCSNKKQQVIVKLNPELVSNGGSSIIISVGSSKKHHVIVKLSPES</sequence>
<protein>
    <submittedName>
        <fullName evidence="1">Uncharacterized protein</fullName>
    </submittedName>
</protein>
<dbReference type="AlphaFoldDB" id="W7JI40"/>
<evidence type="ECO:0000313" key="2">
    <source>
        <dbReference type="Proteomes" id="UP000030697"/>
    </source>
</evidence>